<evidence type="ECO:0000313" key="6">
    <source>
        <dbReference type="Proteomes" id="UP000094801"/>
    </source>
</evidence>
<comment type="cofactor">
    <cofactor evidence="3">
        <name>Zn(2+)</name>
        <dbReference type="ChEBI" id="CHEBI:29105"/>
    </cofactor>
    <text evidence="3">Binds 1 divalent metal cation per subunit.</text>
</comment>
<dbReference type="InterPro" id="IPR011042">
    <property type="entry name" value="6-blade_b-propeller_TolB-like"/>
</dbReference>
<dbReference type="EMBL" id="KV453847">
    <property type="protein sequence ID" value="ODV87954.1"/>
    <property type="molecule type" value="Genomic_DNA"/>
</dbReference>
<dbReference type="InterPro" id="IPR013658">
    <property type="entry name" value="SGL"/>
</dbReference>
<feature type="binding site" evidence="3">
    <location>
        <position position="167"/>
    </location>
    <ligand>
        <name>a divalent metal cation</name>
        <dbReference type="ChEBI" id="CHEBI:60240"/>
    </ligand>
</feature>
<dbReference type="PANTHER" id="PTHR10907">
    <property type="entry name" value="REGUCALCIN"/>
    <property type="match status" value="1"/>
</dbReference>
<proteinExistence type="inferred from homology"/>
<organism evidence="5 6">
    <name type="scientific">[Candida] arabinofermentans NRRL YB-2248</name>
    <dbReference type="NCBI Taxonomy" id="983967"/>
    <lineage>
        <taxon>Eukaryota</taxon>
        <taxon>Fungi</taxon>
        <taxon>Dikarya</taxon>
        <taxon>Ascomycota</taxon>
        <taxon>Saccharomycotina</taxon>
        <taxon>Pichiomycetes</taxon>
        <taxon>Pichiales</taxon>
        <taxon>Pichiaceae</taxon>
        <taxon>Ogataea</taxon>
        <taxon>Ogataea/Candida clade</taxon>
    </lineage>
</organism>
<reference evidence="6" key="1">
    <citation type="submission" date="2016-04" db="EMBL/GenBank/DDBJ databases">
        <title>Comparative genomics of biotechnologically important yeasts.</title>
        <authorList>
            <consortium name="DOE Joint Genome Institute"/>
            <person name="Riley R."/>
            <person name="Haridas S."/>
            <person name="Wolfe K.H."/>
            <person name="Lopes M.R."/>
            <person name="Hittinger C.T."/>
            <person name="Goker M."/>
            <person name="Salamov A."/>
            <person name="Wisecaver J."/>
            <person name="Long T.M."/>
            <person name="Aerts A.L."/>
            <person name="Barry K."/>
            <person name="Choi C."/>
            <person name="Clum A."/>
            <person name="Coughlan A.Y."/>
            <person name="Deshpande S."/>
            <person name="Douglass A.P."/>
            <person name="Hanson S.J."/>
            <person name="Klenk H.-P."/>
            <person name="Labutti K."/>
            <person name="Lapidus A."/>
            <person name="Lindquist E."/>
            <person name="Lipzen A."/>
            <person name="Meier-Kolthoff J.P."/>
            <person name="Ohm R.A."/>
            <person name="Otillar R.P."/>
            <person name="Pangilinan J."/>
            <person name="Peng Y."/>
            <person name="Rokas A."/>
            <person name="Rosa C.A."/>
            <person name="Scheuner C."/>
            <person name="Sibirny A.A."/>
            <person name="Slot J.C."/>
            <person name="Stielow J.B."/>
            <person name="Sun H."/>
            <person name="Kurtzman C.P."/>
            <person name="Blackwell M."/>
            <person name="Grigoriev I.V."/>
            <person name="Jeffries T.W."/>
        </authorList>
    </citation>
    <scope>NUCLEOTIDE SEQUENCE [LARGE SCALE GENOMIC DNA]</scope>
    <source>
        <strain evidence="6">NRRL YB-2248</strain>
    </source>
</reference>
<dbReference type="PANTHER" id="PTHR10907:SF47">
    <property type="entry name" value="REGUCALCIN"/>
    <property type="match status" value="1"/>
</dbReference>
<dbReference type="STRING" id="983967.A0A1E4T881"/>
<feature type="binding site" evidence="3">
    <location>
        <position position="115"/>
    </location>
    <ligand>
        <name>substrate</name>
    </ligand>
</feature>
<keyword evidence="3" id="KW-0479">Metal-binding</keyword>
<dbReference type="Gene3D" id="2.120.10.30">
    <property type="entry name" value="TolB, C-terminal domain"/>
    <property type="match status" value="1"/>
</dbReference>
<dbReference type="SUPFAM" id="SSF63829">
    <property type="entry name" value="Calcium-dependent phosphotriesterase"/>
    <property type="match status" value="1"/>
</dbReference>
<dbReference type="InterPro" id="IPR005511">
    <property type="entry name" value="SMP-30"/>
</dbReference>
<gene>
    <name evidence="5" type="ORF">CANARDRAFT_26128</name>
</gene>
<dbReference type="OrthoDB" id="423498at2759"/>
<evidence type="ECO:0000313" key="5">
    <source>
        <dbReference type="EMBL" id="ODV87954.1"/>
    </source>
</evidence>
<dbReference type="Pfam" id="PF08450">
    <property type="entry name" value="SGL"/>
    <property type="match status" value="1"/>
</dbReference>
<feature type="active site" description="Proton donor/acceptor" evidence="2">
    <location>
        <position position="229"/>
    </location>
</feature>
<feature type="binding site" evidence="3">
    <location>
        <position position="229"/>
    </location>
    <ligand>
        <name>a divalent metal cation</name>
        <dbReference type="ChEBI" id="CHEBI:60240"/>
    </ligand>
</feature>
<evidence type="ECO:0000256" key="2">
    <source>
        <dbReference type="PIRSR" id="PIRSR605511-1"/>
    </source>
</evidence>
<keyword evidence="3" id="KW-0862">Zinc</keyword>
<sequence length="331" mass="36853">MVKSTVIKEPFINFKGRLAEGVSYNSANNSLIWVDIIAGTINRKFLSSKSDDFETHKIDDSIGVIGLTTNPDVYLCGVSKGIAQFNFSTKEFKYVAEYPAKWHMKEVYGTQMRSNDGSVAPNGEFFVGTMSNFDEDVSFNGKLYKFDSEKIGTEEPQVVIDSCSIPNGLNWFDGYMYFTNSSEHKIFKFKCIEGTYLPDLSTKETYVDITQLFKGYNGDEEKLCKGEPDGSCMDSEGNLYIAVWGTNRVIKIGYKSGKFEEEWIFPAERISCVTIGGENFDELFVTSADLHLDDVSKLGSVPGDLGGSLFNVKLSDAKGLPKNIWSGKLVV</sequence>
<accession>A0A1E4T881</accession>
<dbReference type="AlphaFoldDB" id="A0A1E4T881"/>
<dbReference type="GO" id="GO:0004341">
    <property type="term" value="F:gluconolactonase activity"/>
    <property type="evidence" value="ECO:0007669"/>
    <property type="project" value="TreeGrafter"/>
</dbReference>
<comment type="similarity">
    <text evidence="1">Belongs to the SMP-30/CGR1 family.</text>
</comment>
<evidence type="ECO:0000259" key="4">
    <source>
        <dbReference type="Pfam" id="PF08450"/>
    </source>
</evidence>
<dbReference type="PRINTS" id="PR01790">
    <property type="entry name" value="SMP30FAMILY"/>
</dbReference>
<feature type="domain" description="SMP-30/Gluconolactonase/LRE-like region" evidence="4">
    <location>
        <begin position="18"/>
        <end position="288"/>
    </location>
</feature>
<name>A0A1E4T881_9ASCO</name>
<feature type="binding site" evidence="3">
    <location>
        <position position="113"/>
    </location>
    <ligand>
        <name>substrate</name>
    </ligand>
</feature>
<dbReference type="Proteomes" id="UP000094801">
    <property type="component" value="Unassembled WGS sequence"/>
</dbReference>
<feature type="binding site" evidence="3">
    <location>
        <position position="20"/>
    </location>
    <ligand>
        <name>a divalent metal cation</name>
        <dbReference type="ChEBI" id="CHEBI:60240"/>
    </ligand>
</feature>
<dbReference type="GO" id="GO:0005509">
    <property type="term" value="F:calcium ion binding"/>
    <property type="evidence" value="ECO:0007669"/>
    <property type="project" value="TreeGrafter"/>
</dbReference>
<evidence type="ECO:0000256" key="1">
    <source>
        <dbReference type="ARBA" id="ARBA00008853"/>
    </source>
</evidence>
<evidence type="ECO:0000256" key="3">
    <source>
        <dbReference type="PIRSR" id="PIRSR605511-2"/>
    </source>
</evidence>
<keyword evidence="6" id="KW-1185">Reference proteome</keyword>
<protein>
    <recommendedName>
        <fullName evidence="4">SMP-30/Gluconolactonase/LRE-like region domain-containing protein</fullName>
    </recommendedName>
</protein>